<reference evidence="1 2" key="1">
    <citation type="journal article" date="2016" name="PLoS ONE">
        <title>A First Insight into the Genome of the Filter-Feeder Mussel Mytilus galloprovincialis.</title>
        <authorList>
            <person name="Murgarella M."/>
            <person name="Puiu D."/>
            <person name="Novoa B."/>
            <person name="Figueras A."/>
            <person name="Posada D."/>
            <person name="Canchaya C."/>
        </authorList>
    </citation>
    <scope>NUCLEOTIDE SEQUENCE [LARGE SCALE GENOMIC DNA]</scope>
    <source>
        <tissue evidence="1">Muscle</tissue>
    </source>
</reference>
<dbReference type="Proteomes" id="UP000266721">
    <property type="component" value="Unassembled WGS sequence"/>
</dbReference>
<name>A0A409V6T9_MYTGA</name>
<evidence type="ECO:0000313" key="2">
    <source>
        <dbReference type="Proteomes" id="UP000266721"/>
    </source>
</evidence>
<sequence length="120" mass="13719">LKIRCYPPESTLQSNQVTTTEDTFTTKLKTLTKPTSDYQLTVSTTQSTIERDKEYIKGDIEFRKTFFVILYRQLLTQKSNSPLASSVNYVDLSVARDDSDYSAINTQVANEQYETVNART</sequence>
<keyword evidence="2" id="KW-1185">Reference proteome</keyword>
<accession>A0A409V6T9</accession>
<dbReference type="AlphaFoldDB" id="A0A409V6T9"/>
<evidence type="ECO:0000313" key="1">
    <source>
        <dbReference type="EMBL" id="OPL20539.1"/>
    </source>
</evidence>
<organism evidence="1 2">
    <name type="scientific">Mytilus galloprovincialis</name>
    <name type="common">Mediterranean mussel</name>
    <dbReference type="NCBI Taxonomy" id="29158"/>
    <lineage>
        <taxon>Eukaryota</taxon>
        <taxon>Metazoa</taxon>
        <taxon>Spiralia</taxon>
        <taxon>Lophotrochozoa</taxon>
        <taxon>Mollusca</taxon>
        <taxon>Bivalvia</taxon>
        <taxon>Autobranchia</taxon>
        <taxon>Pteriomorphia</taxon>
        <taxon>Mytilida</taxon>
        <taxon>Mytiloidea</taxon>
        <taxon>Mytilidae</taxon>
        <taxon>Mytilinae</taxon>
        <taxon>Mytilus</taxon>
    </lineage>
</organism>
<proteinExistence type="predicted"/>
<gene>
    <name evidence="1" type="ORF">AM593_06941</name>
</gene>
<feature type="non-terminal residue" evidence="1">
    <location>
        <position position="1"/>
    </location>
</feature>
<protein>
    <submittedName>
        <fullName evidence="1">Uncharacterized protein</fullName>
    </submittedName>
</protein>
<dbReference type="EMBL" id="KV605669">
    <property type="protein sequence ID" value="OPL20539.1"/>
    <property type="molecule type" value="Genomic_DNA"/>
</dbReference>
<feature type="non-terminal residue" evidence="1">
    <location>
        <position position="120"/>
    </location>
</feature>